<dbReference type="PANTHER" id="PTHR21726">
    <property type="entry name" value="PHOSPHATIDYLINOSITOL N-ACETYLGLUCOSAMINYLTRANSFERASE SUBUNIT P DOWN SYNDROME CRITICAL REGION PROTEIN 5 -RELATED"/>
    <property type="match status" value="1"/>
</dbReference>
<evidence type="ECO:0000256" key="1">
    <source>
        <dbReference type="SAM" id="MobiDB-lite"/>
    </source>
</evidence>
<reference evidence="4" key="1">
    <citation type="submission" date="2020-10" db="EMBL/GenBank/DDBJ databases">
        <authorList>
            <person name="Han B."/>
            <person name="Lu T."/>
            <person name="Zhao Q."/>
            <person name="Huang X."/>
            <person name="Zhao Y."/>
        </authorList>
    </citation>
    <scope>NUCLEOTIDE SEQUENCE</scope>
</reference>
<evidence type="ECO:0000256" key="2">
    <source>
        <dbReference type="SAM" id="SignalP"/>
    </source>
</evidence>
<feature type="region of interest" description="Disordered" evidence="1">
    <location>
        <begin position="116"/>
        <end position="138"/>
    </location>
</feature>
<comment type="caution">
    <text evidence="4">The sequence shown here is derived from an EMBL/GenBank/DDBJ whole genome shotgun (WGS) entry which is preliminary data.</text>
</comment>
<evidence type="ECO:0000259" key="3">
    <source>
        <dbReference type="Pfam" id="PF14383"/>
    </source>
</evidence>
<feature type="compositionally biased region" description="Polar residues" evidence="1">
    <location>
        <begin position="359"/>
        <end position="377"/>
    </location>
</feature>
<proteinExistence type="predicted"/>
<dbReference type="PANTHER" id="PTHR21726:SF72">
    <property type="entry name" value="DUF4378 DOMAIN-CONTAINING PROTEIN"/>
    <property type="match status" value="1"/>
</dbReference>
<feature type="compositionally biased region" description="Polar residues" evidence="1">
    <location>
        <begin position="473"/>
        <end position="503"/>
    </location>
</feature>
<gene>
    <name evidence="4" type="ORF">NCGR_LOCUS20434</name>
</gene>
<name>A0A811NUI9_9POAL</name>
<dbReference type="Proteomes" id="UP000604825">
    <property type="component" value="Unassembled WGS sequence"/>
</dbReference>
<sequence>MAWGPGLARRLLGLATGHAWVLLREQIVPPVTDCEEGVGDTASVRRLPCPPPAAPLTPPHPATDGAAPGVVARLMGLESWPATAAPPRPQKQRKVEASRPDVADSAVVLVLPTTWSRRPPAPTHAPTARSHHGADLQAQSPRRTRLMHAAAAKLLDPGARVGARLALAYACSSPQHRKDGHAGALLHGSSGMADDFLSRSDSLPLERSARLQVQPPGLPAETDCDTTAVSRRHGHCSTGNADAAIRTSTVVLPIMDFGDENRTKRGSDMEAKHKESRVRNEVMRTCARVRSNGAAVQTGDERLLRKRATPTRPEVSGIIESGGLADSTRLVGRARELVYATRKVAHGGSGPRREFVGSITGQGSMTGRDLNTQNGLPSTSEFSRLLKAKINELGMSDRIECTPDDSPSGKLPVPLLQKLISALINDMSTSISGVSAPLSCNGNVDSINLEHCIFSNAQSPNFQKCYRGEQDVDSSATSLNNEPNQPSPTSVLEASFSNDTSLGSPVEKNEGKDLIVSIENKMEDLFNLESDIVDLAMPVDTRKTDAEETLHGNDKLPC</sequence>
<organism evidence="4 5">
    <name type="scientific">Miscanthus lutarioriparius</name>
    <dbReference type="NCBI Taxonomy" id="422564"/>
    <lineage>
        <taxon>Eukaryota</taxon>
        <taxon>Viridiplantae</taxon>
        <taxon>Streptophyta</taxon>
        <taxon>Embryophyta</taxon>
        <taxon>Tracheophyta</taxon>
        <taxon>Spermatophyta</taxon>
        <taxon>Magnoliopsida</taxon>
        <taxon>Liliopsida</taxon>
        <taxon>Poales</taxon>
        <taxon>Poaceae</taxon>
        <taxon>PACMAD clade</taxon>
        <taxon>Panicoideae</taxon>
        <taxon>Andropogonodae</taxon>
        <taxon>Andropogoneae</taxon>
        <taxon>Saccharinae</taxon>
        <taxon>Miscanthus</taxon>
    </lineage>
</organism>
<accession>A0A811NUI9</accession>
<dbReference type="Pfam" id="PF14383">
    <property type="entry name" value="VARLMGL"/>
    <property type="match status" value="1"/>
</dbReference>
<feature type="signal peptide" evidence="2">
    <location>
        <begin position="1"/>
        <end position="19"/>
    </location>
</feature>
<feature type="region of interest" description="Disordered" evidence="1">
    <location>
        <begin position="81"/>
        <end position="100"/>
    </location>
</feature>
<keyword evidence="5" id="KW-1185">Reference proteome</keyword>
<feature type="region of interest" description="Disordered" evidence="1">
    <location>
        <begin position="349"/>
        <end position="377"/>
    </location>
</feature>
<dbReference type="EMBL" id="CAJGYO010000005">
    <property type="protein sequence ID" value="CAD6230007.1"/>
    <property type="molecule type" value="Genomic_DNA"/>
</dbReference>
<dbReference type="AlphaFoldDB" id="A0A811NUI9"/>
<keyword evidence="2" id="KW-0732">Signal</keyword>
<dbReference type="InterPro" id="IPR032795">
    <property type="entry name" value="DUF3741-assoc"/>
</dbReference>
<dbReference type="OrthoDB" id="1928505at2759"/>
<protein>
    <recommendedName>
        <fullName evidence="3">DUF3741 domain-containing protein</fullName>
    </recommendedName>
</protein>
<feature type="region of interest" description="Disordered" evidence="1">
    <location>
        <begin position="473"/>
        <end position="507"/>
    </location>
</feature>
<feature type="chain" id="PRO_5032544857" description="DUF3741 domain-containing protein" evidence="2">
    <location>
        <begin position="20"/>
        <end position="558"/>
    </location>
</feature>
<evidence type="ECO:0000313" key="5">
    <source>
        <dbReference type="Proteomes" id="UP000604825"/>
    </source>
</evidence>
<evidence type="ECO:0000313" key="4">
    <source>
        <dbReference type="EMBL" id="CAD6230007.1"/>
    </source>
</evidence>
<feature type="domain" description="DUF3741" evidence="3">
    <location>
        <begin position="67"/>
        <end position="83"/>
    </location>
</feature>